<dbReference type="Proteomes" id="UP000285120">
    <property type="component" value="Unassembled WGS sequence"/>
</dbReference>
<feature type="chain" id="PRO_5019269628" evidence="2">
    <location>
        <begin position="24"/>
        <end position="59"/>
    </location>
</feature>
<dbReference type="AlphaFoldDB" id="A0A419V2P3"/>
<dbReference type="EMBL" id="RAPK01000009">
    <property type="protein sequence ID" value="RKD72807.1"/>
    <property type="molecule type" value="Genomic_DNA"/>
</dbReference>
<gene>
    <name evidence="3" type="ORF">ATL39_2003</name>
</gene>
<dbReference type="RefSeq" id="WP_120193205.1">
    <property type="nucleotide sequence ID" value="NZ_RAPK01000009.1"/>
</dbReference>
<name>A0A419V2P3_9BACL</name>
<keyword evidence="1" id="KW-1133">Transmembrane helix</keyword>
<evidence type="ECO:0000256" key="2">
    <source>
        <dbReference type="SAM" id="SignalP"/>
    </source>
</evidence>
<feature type="transmembrane region" description="Helical" evidence="1">
    <location>
        <begin position="33"/>
        <end position="55"/>
    </location>
</feature>
<proteinExistence type="predicted"/>
<sequence>MNKWMAALMTAAVLAVWPATAHASVNAWNDAEPLLLVVLTIFSIVSIMAFIFFMVRDNG</sequence>
<evidence type="ECO:0000313" key="3">
    <source>
        <dbReference type="EMBL" id="RKD72807.1"/>
    </source>
</evidence>
<evidence type="ECO:0000313" key="4">
    <source>
        <dbReference type="Proteomes" id="UP000285120"/>
    </source>
</evidence>
<feature type="signal peptide" evidence="2">
    <location>
        <begin position="1"/>
        <end position="23"/>
    </location>
</feature>
<keyword evidence="2" id="KW-0732">Signal</keyword>
<reference evidence="3 4" key="1">
    <citation type="submission" date="2018-09" db="EMBL/GenBank/DDBJ databases">
        <title>Genomic Encyclopedia of Archaeal and Bacterial Type Strains, Phase II (KMG-II): from individual species to whole genera.</title>
        <authorList>
            <person name="Goeker M."/>
        </authorList>
    </citation>
    <scope>NUCLEOTIDE SEQUENCE [LARGE SCALE GENOMIC DNA]</scope>
    <source>
        <strain evidence="3 4">DSM 17008</strain>
    </source>
</reference>
<evidence type="ECO:0000256" key="1">
    <source>
        <dbReference type="SAM" id="Phobius"/>
    </source>
</evidence>
<keyword evidence="1" id="KW-0472">Membrane</keyword>
<keyword evidence="1" id="KW-0812">Transmembrane</keyword>
<keyword evidence="4" id="KW-1185">Reference proteome</keyword>
<organism evidence="3 4">
    <name type="scientific">Sinobaca qinghaiensis</name>
    <dbReference type="NCBI Taxonomy" id="342944"/>
    <lineage>
        <taxon>Bacteria</taxon>
        <taxon>Bacillati</taxon>
        <taxon>Bacillota</taxon>
        <taxon>Bacilli</taxon>
        <taxon>Bacillales</taxon>
        <taxon>Sporolactobacillaceae</taxon>
        <taxon>Sinobaca</taxon>
    </lineage>
</organism>
<dbReference type="OrthoDB" id="2949006at2"/>
<accession>A0A419V2P3</accession>
<comment type="caution">
    <text evidence="3">The sequence shown here is derived from an EMBL/GenBank/DDBJ whole genome shotgun (WGS) entry which is preliminary data.</text>
</comment>
<protein>
    <submittedName>
        <fullName evidence="3">Uncharacterized protein</fullName>
    </submittedName>
</protein>